<dbReference type="Pfam" id="PF00875">
    <property type="entry name" value="DNA_photolyase"/>
    <property type="match status" value="1"/>
</dbReference>
<protein>
    <submittedName>
        <fullName evidence="9">Deoxyribodipyrimidine photo-lyase</fullName>
    </submittedName>
</protein>
<dbReference type="GO" id="GO:0009416">
    <property type="term" value="P:response to light stimulus"/>
    <property type="evidence" value="ECO:0007669"/>
    <property type="project" value="TreeGrafter"/>
</dbReference>
<dbReference type="PRINTS" id="PR00147">
    <property type="entry name" value="DNAPHOTLYASE"/>
</dbReference>
<feature type="binding site" evidence="5">
    <location>
        <begin position="259"/>
        <end position="266"/>
    </location>
    <ligand>
        <name>FAD</name>
        <dbReference type="ChEBI" id="CHEBI:57692"/>
    </ligand>
</feature>
<dbReference type="GO" id="GO:0003677">
    <property type="term" value="F:DNA binding"/>
    <property type="evidence" value="ECO:0007669"/>
    <property type="project" value="TreeGrafter"/>
</dbReference>
<dbReference type="GO" id="GO:0003904">
    <property type="term" value="F:deoxyribodipyrimidine photo-lyase activity"/>
    <property type="evidence" value="ECO:0007669"/>
    <property type="project" value="TreeGrafter"/>
</dbReference>
<feature type="domain" description="Photolyase/cryptochrome alpha/beta" evidence="8">
    <location>
        <begin position="11"/>
        <end position="140"/>
    </location>
</feature>
<feature type="binding site" evidence="5">
    <location>
        <position position="217"/>
    </location>
    <ligand>
        <name>FAD</name>
        <dbReference type="ChEBI" id="CHEBI:57692"/>
    </ligand>
</feature>
<evidence type="ECO:0000313" key="9">
    <source>
        <dbReference type="EMBL" id="PVX49212.1"/>
    </source>
</evidence>
<dbReference type="InterPro" id="IPR005101">
    <property type="entry name" value="Cryptochr/Photolyase_FAD-bd"/>
</dbReference>
<evidence type="ECO:0000256" key="5">
    <source>
        <dbReference type="PIRSR" id="PIRSR602081-1"/>
    </source>
</evidence>
<feature type="site" description="Electron transfer via tryptophanyl radical" evidence="6">
    <location>
        <position position="366"/>
    </location>
</feature>
<dbReference type="Gene3D" id="3.40.50.620">
    <property type="entry name" value="HUPs"/>
    <property type="match status" value="1"/>
</dbReference>
<dbReference type="Gene3D" id="1.10.579.10">
    <property type="entry name" value="DNA Cyclobutane Dipyrimidine Photolyase, subunit A, domain 3"/>
    <property type="match status" value="1"/>
</dbReference>
<dbReference type="Pfam" id="PF03441">
    <property type="entry name" value="FAD_binding_7"/>
    <property type="match status" value="1"/>
</dbReference>
<evidence type="ECO:0000256" key="4">
    <source>
        <dbReference type="ARBA" id="ARBA00022991"/>
    </source>
</evidence>
<name>A0A7L4UM63_BALHA</name>
<comment type="caution">
    <text evidence="9">The sequence shown here is derived from an EMBL/GenBank/DDBJ whole genome shotgun (WGS) entry which is preliminary data.</text>
</comment>
<evidence type="ECO:0000256" key="1">
    <source>
        <dbReference type="ARBA" id="ARBA00001932"/>
    </source>
</evidence>
<dbReference type="Gene3D" id="1.25.40.80">
    <property type="match status" value="1"/>
</dbReference>
<keyword evidence="9" id="KW-0456">Lyase</keyword>
<dbReference type="InterPro" id="IPR018394">
    <property type="entry name" value="DNA_photolyase_1_CS_C"/>
</dbReference>
<evidence type="ECO:0000256" key="3">
    <source>
        <dbReference type="ARBA" id="ARBA00022827"/>
    </source>
</evidence>
<dbReference type="AlphaFoldDB" id="A0A7L4UM63"/>
<dbReference type="InterPro" id="IPR006050">
    <property type="entry name" value="DNA_photolyase_N"/>
</dbReference>
<dbReference type="PROSITE" id="PS00394">
    <property type="entry name" value="DNA_PHOTOLYASES_1_1"/>
    <property type="match status" value="1"/>
</dbReference>
<dbReference type="PANTHER" id="PTHR11455">
    <property type="entry name" value="CRYPTOCHROME"/>
    <property type="match status" value="1"/>
</dbReference>
<evidence type="ECO:0000313" key="10">
    <source>
        <dbReference type="Proteomes" id="UP000251835"/>
    </source>
</evidence>
<comment type="similarity">
    <text evidence="7">Belongs to the DNA photolyase family.</text>
</comment>
<dbReference type="OrthoDB" id="9772484at2"/>
<dbReference type="GO" id="GO:0006950">
    <property type="term" value="P:response to stress"/>
    <property type="evidence" value="ECO:0007669"/>
    <property type="project" value="UniProtKB-ARBA"/>
</dbReference>
<proteinExistence type="inferred from homology"/>
<comment type="cofactor">
    <cofactor evidence="5">
        <name>FAD</name>
        <dbReference type="ChEBI" id="CHEBI:57692"/>
    </cofactor>
    <text evidence="5">Binds 1 FAD per subunit.</text>
</comment>
<evidence type="ECO:0000256" key="6">
    <source>
        <dbReference type="PIRSR" id="PIRSR602081-2"/>
    </source>
</evidence>
<dbReference type="InterPro" id="IPR036134">
    <property type="entry name" value="Crypto/Photolyase_FAD-like_sf"/>
</dbReference>
<evidence type="ECO:0000259" key="8">
    <source>
        <dbReference type="PROSITE" id="PS51645"/>
    </source>
</evidence>
<keyword evidence="2 5" id="KW-0285">Flavoprotein</keyword>
<keyword evidence="3 5" id="KW-0274">FAD</keyword>
<gene>
    <name evidence="9" type="ORF">C7377_1856</name>
</gene>
<dbReference type="SUPFAM" id="SSF48173">
    <property type="entry name" value="Cryptochrome/photolyase FAD-binding domain"/>
    <property type="match status" value="1"/>
</dbReference>
<dbReference type="EMBL" id="QENZ01000008">
    <property type="protein sequence ID" value="PVX49212.1"/>
    <property type="molecule type" value="Genomic_DNA"/>
</dbReference>
<dbReference type="PANTHER" id="PTHR11455:SF9">
    <property type="entry name" value="CRYPTOCHROME CIRCADIAN CLOCK 5 ISOFORM X1"/>
    <property type="match status" value="1"/>
</dbReference>
<dbReference type="Proteomes" id="UP000251835">
    <property type="component" value="Unassembled WGS sequence"/>
</dbReference>
<reference evidence="9 10" key="1">
    <citation type="submission" date="2018-05" db="EMBL/GenBank/DDBJ databases">
        <title>Genomic Encyclopedia of Type Strains, Phase IV (KMG-IV): sequencing the most valuable type-strain genomes for metagenomic binning, comparative biology and taxonomic classification.</title>
        <authorList>
            <person name="Goeker M."/>
        </authorList>
    </citation>
    <scope>NUCLEOTIDE SEQUENCE [LARGE SCALE GENOMIC DNA]</scope>
    <source>
        <strain evidence="9 10">DSM 28579</strain>
    </source>
</reference>
<feature type="binding site" evidence="5">
    <location>
        <position position="256"/>
    </location>
    <ligand>
        <name>FAD</name>
        <dbReference type="ChEBI" id="CHEBI:57692"/>
    </ligand>
</feature>
<organism evidence="9 10">
    <name type="scientific">Balneicella halophila</name>
    <dbReference type="NCBI Taxonomy" id="1537566"/>
    <lineage>
        <taxon>Bacteria</taxon>
        <taxon>Pseudomonadati</taxon>
        <taxon>Bacteroidota</taxon>
        <taxon>Bacteroidia</taxon>
        <taxon>Bacteroidales</taxon>
        <taxon>Balneicellaceae</taxon>
        <taxon>Balneicella</taxon>
    </lineage>
</organism>
<feature type="site" description="Electron transfer via tryptophanyl radical" evidence="6">
    <location>
        <position position="290"/>
    </location>
</feature>
<feature type="binding site" evidence="5">
    <location>
        <begin position="229"/>
        <end position="233"/>
    </location>
    <ligand>
        <name>FAD</name>
        <dbReference type="ChEBI" id="CHEBI:57692"/>
    </ligand>
</feature>
<comment type="cofactor">
    <cofactor evidence="1">
        <name>(6R)-5,10-methylene-5,6,7,8-tetrahydrofolate</name>
        <dbReference type="ChEBI" id="CHEBI:15636"/>
    </cofactor>
</comment>
<dbReference type="GO" id="GO:0006139">
    <property type="term" value="P:nucleobase-containing compound metabolic process"/>
    <property type="evidence" value="ECO:0007669"/>
    <property type="project" value="UniProtKB-ARBA"/>
</dbReference>
<dbReference type="InterPro" id="IPR002081">
    <property type="entry name" value="Cryptochrome/DNA_photolyase_1"/>
</dbReference>
<keyword evidence="4 7" id="KW-0157">Chromophore</keyword>
<dbReference type="InterPro" id="IPR036155">
    <property type="entry name" value="Crypto/Photolyase_N_sf"/>
</dbReference>
<evidence type="ECO:0000256" key="2">
    <source>
        <dbReference type="ARBA" id="ARBA00022630"/>
    </source>
</evidence>
<accession>A0A7L4UM63</accession>
<keyword evidence="10" id="KW-1185">Reference proteome</keyword>
<feature type="site" description="Electron transfer via tryptophanyl radical" evidence="6">
    <location>
        <position position="343"/>
    </location>
</feature>
<sequence>MNRLNNNHKEKINIFWFRRDLRLDDNRGLYEALKSPYPVLPLFIFDTDITDELTDDDPRVNFIYKLIHNINNELKAYSSSILCKKGKVITVLKEIIETFDVQQVYCNEDYEPYAIKRDEYVKTTLLVKGISLFRYKDQVIFSKDEIVKQDNLPYTVFTPYKNKWLSTFEGLSVIDYSKVEVNNFVKFKAELPKLHEFGFRTSSKTTRPYSINNLQNYASTRDFPALNQTSNLSVYLRFGAVSIRKIISEIKSNKVFLSELIWREFFMQILYHFPKVIDHNFKPKYDAIQWRNNMQEFEKWKNGETGYPLIDAGMRELNATGYMHNRVRMVVAGFLCKHLLIDWRWGEAYFAEKLMDYELSSNNGNWQWAAGTGCDAAPYFRVFNPTVQAKKFDPENKYIKKWISTKELLNYHKPIVEHKFARERAISRYKKGLLE</sequence>
<dbReference type="PROSITE" id="PS51645">
    <property type="entry name" value="PHR_CRY_ALPHA_BETA"/>
    <property type="match status" value="1"/>
</dbReference>
<dbReference type="SUPFAM" id="SSF52425">
    <property type="entry name" value="Cryptochrome/photolyase, N-terminal domain"/>
    <property type="match status" value="1"/>
</dbReference>
<evidence type="ECO:0000256" key="7">
    <source>
        <dbReference type="RuleBase" id="RU004182"/>
    </source>
</evidence>
<dbReference type="InterPro" id="IPR014729">
    <property type="entry name" value="Rossmann-like_a/b/a_fold"/>
</dbReference>
<dbReference type="RefSeq" id="WP_116497056.1">
    <property type="nucleotide sequence ID" value="NZ_QENZ01000008.1"/>
</dbReference>
<dbReference type="GO" id="GO:0071949">
    <property type="term" value="F:FAD binding"/>
    <property type="evidence" value="ECO:0007669"/>
    <property type="project" value="TreeGrafter"/>
</dbReference>